<evidence type="ECO:0000256" key="3">
    <source>
        <dbReference type="ARBA" id="ARBA00022448"/>
    </source>
</evidence>
<sequence length="378" mass="40362">MTNRSVNYIRSDVCHKGSSMRNARISIVFTTAALLLTACQKEEQQKASAPTTVKIVKVAEEQRRKVASVTGDISARVQSNLSFRVSGRIVERKVDVGAVVKAGDLLARIDAEQQLADVAVAEANLNSAKAQEVQARLAFQRQQSLFGTQVTTQAALDSARETLTTAQGSVASAQAALDSARDALSYTELRADADGIITARDAEVGQVAQAAQSVFSLAHDGPRDAVFDVYESLYLNRKPEGRVTVSLISDPSRKMVADVREISPTIDTTTGTIRVKVGIDQSAGLPLGAPVVGSFQSGTFEQLELPWSALTSTLGKPSVWVVDPATSKVSSHPIEVASYQTGILLVSSGLKAGDMVVVEGLKFIRPGEKVAYEEMKQQ</sequence>
<dbReference type="EMBL" id="JAUKWQ010000003">
    <property type="protein sequence ID" value="MDO1583033.1"/>
    <property type="molecule type" value="Genomic_DNA"/>
</dbReference>
<evidence type="ECO:0000256" key="1">
    <source>
        <dbReference type="ARBA" id="ARBA00004196"/>
    </source>
</evidence>
<name>A0ABT8SX74_9HYPH</name>
<dbReference type="Gene3D" id="2.40.420.20">
    <property type="match status" value="1"/>
</dbReference>
<dbReference type="InterPro" id="IPR006143">
    <property type="entry name" value="RND_pump_MFP"/>
</dbReference>
<evidence type="ECO:0000313" key="8">
    <source>
        <dbReference type="Proteomes" id="UP001169006"/>
    </source>
</evidence>
<dbReference type="Proteomes" id="UP001169006">
    <property type="component" value="Unassembled WGS sequence"/>
</dbReference>
<dbReference type="PANTHER" id="PTHR30469">
    <property type="entry name" value="MULTIDRUG RESISTANCE PROTEIN MDTA"/>
    <property type="match status" value="1"/>
</dbReference>
<dbReference type="Gene3D" id="2.40.50.100">
    <property type="match status" value="1"/>
</dbReference>
<evidence type="ECO:0000259" key="6">
    <source>
        <dbReference type="Pfam" id="PF25967"/>
    </source>
</evidence>
<dbReference type="InterPro" id="IPR058627">
    <property type="entry name" value="MdtA-like_C"/>
</dbReference>
<evidence type="ECO:0000313" key="7">
    <source>
        <dbReference type="EMBL" id="MDO1583033.1"/>
    </source>
</evidence>
<dbReference type="PANTHER" id="PTHR30469:SF38">
    <property type="entry name" value="HLYD FAMILY SECRETION PROTEIN"/>
    <property type="match status" value="1"/>
</dbReference>
<dbReference type="Pfam" id="PF25967">
    <property type="entry name" value="RND-MFP_C"/>
    <property type="match status" value="1"/>
</dbReference>
<comment type="caution">
    <text evidence="7">The sequence shown here is derived from an EMBL/GenBank/DDBJ whole genome shotgun (WGS) entry which is preliminary data.</text>
</comment>
<gene>
    <name evidence="7" type="ORF">Q2T52_13155</name>
</gene>
<feature type="domain" description="Multidrug resistance protein MdtA-like alpha-helical hairpin" evidence="4">
    <location>
        <begin position="119"/>
        <end position="187"/>
    </location>
</feature>
<feature type="domain" description="Multidrug resistance protein MdtA-like barrel-sandwich hybrid" evidence="5">
    <location>
        <begin position="83"/>
        <end position="214"/>
    </location>
</feature>
<dbReference type="InterPro" id="IPR058624">
    <property type="entry name" value="MdtA-like_HH"/>
</dbReference>
<dbReference type="SUPFAM" id="SSF111369">
    <property type="entry name" value="HlyD-like secretion proteins"/>
    <property type="match status" value="1"/>
</dbReference>
<dbReference type="Pfam" id="PF25917">
    <property type="entry name" value="BSH_RND"/>
    <property type="match status" value="1"/>
</dbReference>
<evidence type="ECO:0000259" key="4">
    <source>
        <dbReference type="Pfam" id="PF25876"/>
    </source>
</evidence>
<reference evidence="7" key="1">
    <citation type="journal article" date="2015" name="Int. J. Syst. Evol. Microbiol.">
        <title>Rhizobium oryzicola sp. nov., potential plant-growth-promoting endophytic bacteria isolated from rice roots.</title>
        <authorList>
            <person name="Zhang X.X."/>
            <person name="Gao J.S."/>
            <person name="Cao Y.H."/>
            <person name="Sheirdil R.A."/>
            <person name="Wang X.C."/>
            <person name="Zhang L."/>
        </authorList>
    </citation>
    <scope>NUCLEOTIDE SEQUENCE</scope>
    <source>
        <strain evidence="7">05753</strain>
    </source>
</reference>
<organism evidence="7 8">
    <name type="scientific">Rhizobium oryzicola</name>
    <dbReference type="NCBI Taxonomy" id="1232668"/>
    <lineage>
        <taxon>Bacteria</taxon>
        <taxon>Pseudomonadati</taxon>
        <taxon>Pseudomonadota</taxon>
        <taxon>Alphaproteobacteria</taxon>
        <taxon>Hyphomicrobiales</taxon>
        <taxon>Rhizobiaceae</taxon>
        <taxon>Rhizobium/Agrobacterium group</taxon>
        <taxon>Rhizobium</taxon>
    </lineage>
</organism>
<protein>
    <submittedName>
        <fullName evidence="7">Efflux RND transporter periplasmic adaptor subunit</fullName>
    </submittedName>
</protein>
<dbReference type="NCBIfam" id="TIGR01730">
    <property type="entry name" value="RND_mfp"/>
    <property type="match status" value="1"/>
</dbReference>
<evidence type="ECO:0000259" key="5">
    <source>
        <dbReference type="Pfam" id="PF25917"/>
    </source>
</evidence>
<keyword evidence="3" id="KW-0813">Transport</keyword>
<keyword evidence="8" id="KW-1185">Reference proteome</keyword>
<dbReference type="Gene3D" id="1.10.287.470">
    <property type="entry name" value="Helix hairpin bin"/>
    <property type="match status" value="1"/>
</dbReference>
<accession>A0ABT8SX74</accession>
<dbReference type="Gene3D" id="2.40.30.170">
    <property type="match status" value="1"/>
</dbReference>
<dbReference type="Pfam" id="PF25876">
    <property type="entry name" value="HH_MFP_RND"/>
    <property type="match status" value="1"/>
</dbReference>
<comment type="subcellular location">
    <subcellularLocation>
        <location evidence="1">Cell envelope</location>
    </subcellularLocation>
</comment>
<feature type="domain" description="Multidrug resistance protein MdtA-like C-terminal permuted SH3" evidence="6">
    <location>
        <begin position="306"/>
        <end position="362"/>
    </location>
</feature>
<reference evidence="7" key="2">
    <citation type="submission" date="2023-07" db="EMBL/GenBank/DDBJ databases">
        <authorList>
            <person name="Sun H."/>
        </authorList>
    </citation>
    <scope>NUCLEOTIDE SEQUENCE</scope>
    <source>
        <strain evidence="7">05753</strain>
    </source>
</reference>
<dbReference type="InterPro" id="IPR058625">
    <property type="entry name" value="MdtA-like_BSH"/>
</dbReference>
<comment type="similarity">
    <text evidence="2">Belongs to the membrane fusion protein (MFP) (TC 8.A.1) family.</text>
</comment>
<proteinExistence type="inferred from homology"/>
<evidence type="ECO:0000256" key="2">
    <source>
        <dbReference type="ARBA" id="ARBA00009477"/>
    </source>
</evidence>